<dbReference type="EMBL" id="SMOG01000006">
    <property type="protein sequence ID" value="TDF73396.1"/>
    <property type="molecule type" value="Genomic_DNA"/>
</dbReference>
<name>A0AC61QJP1_9BACT</name>
<sequence length="552" mass="62997">MKKFLLIFLALGVFSFNWAIMVEKISFHTNFSIDEDKLLQASGLKIGSEFVPEEINSATISLQTWLQNQGHPFVQVSYPDLIPLSDTGMELSFHIEEVIPAEHCLLHFSGLRYFSEAKLRDLLLISDKKEVSVNELSRLMENILREYHQRGFLFAVVQLDSLVLNNHLEAYISIQEGKPFKPENYFIQGNKYTKDKTLIKLSGLNELKVITPEAIETAQKNILSKSYIQSCHIEPLDPGSILIKVEEGKMTYLEGIMGLNNRNEKTELTGYLNLKFLNLWGSDRSIALNWGQNPSSSNLEFAYHESGPINIPLSGDLALSRMVQDSTWIKSSVQTDIYSYHAKQKYGIELASEEISPGSRRPILVEKSSANSIGAFWQLDTRNQIFNPTRGIEIGINYTLKYLTSERQWINSLETYYSQYLNISRRFNASMGFHLCSLDDSTSAEYLWYPMGGFNSLRGYQEDEFISWRLAWSNLEIHYLINPDAMLYCFFDYGIYARTQTSINAKLFAPGLGLRVRTRLGILRMEYGLGYREDGFPSLASGMVHAGIETSF</sequence>
<keyword evidence="2" id="KW-1185">Reference proteome</keyword>
<accession>A0AC61QJP1</accession>
<proteinExistence type="predicted"/>
<dbReference type="Proteomes" id="UP000294588">
    <property type="component" value="Unassembled WGS sequence"/>
</dbReference>
<gene>
    <name evidence="1" type="ORF">E0946_03285</name>
</gene>
<organism evidence="1 2">
    <name type="scientific">Candidatus Syntrophosphaera thermopropionivorans</name>
    <dbReference type="NCBI Taxonomy" id="2593015"/>
    <lineage>
        <taxon>Bacteria</taxon>
        <taxon>Pseudomonadati</taxon>
        <taxon>Candidatus Cloacimonadota</taxon>
        <taxon>Candidatus Cloacimonadia</taxon>
        <taxon>Candidatus Cloacimonadales</taxon>
        <taxon>Candidatus Cloacimonadaceae</taxon>
        <taxon>Candidatus Syntrophosphaera</taxon>
    </lineage>
</organism>
<protein>
    <submittedName>
        <fullName evidence="1">Outer membrane protein assembly factor</fullName>
    </submittedName>
</protein>
<evidence type="ECO:0000313" key="2">
    <source>
        <dbReference type="Proteomes" id="UP000294588"/>
    </source>
</evidence>
<reference evidence="1" key="1">
    <citation type="submission" date="2019-03" db="EMBL/GenBank/DDBJ databases">
        <title>Candidatus Syntrophosphaera thermopropionivorans: a novel player in syntrophic propionate oxidation during anaerobic digestion.</title>
        <authorList>
            <person name="Dyksma S."/>
        </authorList>
    </citation>
    <scope>NUCLEOTIDE SEQUENCE</scope>
    <source>
        <strain evidence="1">W5</strain>
    </source>
</reference>
<evidence type="ECO:0000313" key="1">
    <source>
        <dbReference type="EMBL" id="TDF73396.1"/>
    </source>
</evidence>
<comment type="caution">
    <text evidence="1">The sequence shown here is derived from an EMBL/GenBank/DDBJ whole genome shotgun (WGS) entry which is preliminary data.</text>
</comment>